<dbReference type="HOGENOM" id="CLU_065847_1_1_1"/>
<dbReference type="GO" id="GO:0005634">
    <property type="term" value="C:nucleus"/>
    <property type="evidence" value="ECO:0007669"/>
    <property type="project" value="UniProtKB-SubCell"/>
</dbReference>
<dbReference type="SUPFAM" id="SSF143870">
    <property type="entry name" value="PF0523-like"/>
    <property type="match status" value="1"/>
</dbReference>
<dbReference type="PANTHER" id="PTHR15840">
    <property type="entry name" value="CGI-121 FAMILY MEMBER"/>
    <property type="match status" value="1"/>
</dbReference>
<dbReference type="GO" id="GO:0002949">
    <property type="term" value="P:tRNA threonylcarbamoyladenosine modification"/>
    <property type="evidence" value="ECO:0007669"/>
    <property type="project" value="TreeGrafter"/>
</dbReference>
<dbReference type="GeneID" id="34517926"/>
<dbReference type="GO" id="GO:0045944">
    <property type="term" value="P:positive regulation of transcription by RNA polymerase II"/>
    <property type="evidence" value="ECO:0007669"/>
    <property type="project" value="EnsemblFungi"/>
</dbReference>
<dbReference type="GO" id="GO:0005829">
    <property type="term" value="C:cytosol"/>
    <property type="evidence" value="ECO:0007669"/>
    <property type="project" value="TreeGrafter"/>
</dbReference>
<dbReference type="OrthoDB" id="329139at2759"/>
<protein>
    <recommendedName>
        <fullName evidence="4">EKC/KEOPS complex subunit CGI121</fullName>
    </recommendedName>
    <alternativeName>
        <fullName evidence="3">EKC/KEOPS complex subunit cgi121</fullName>
    </alternativeName>
</protein>
<reference evidence="9" key="2">
    <citation type="submission" date="2014-02" db="EMBL/GenBank/DDBJ databases">
        <title>Complete DNA sequence of /Kuraishia capsulata/ illustrates novel genomic features among budding yeasts (/Saccharomycotina/).</title>
        <authorList>
            <person name="Morales L."/>
            <person name="Noel B."/>
            <person name="Porcel B."/>
            <person name="Marcet-Houben M."/>
            <person name="Hullo M-F."/>
            <person name="Sacerdot C."/>
            <person name="Tekaia F."/>
            <person name="Leh-Louis V."/>
            <person name="Despons L."/>
            <person name="Khanna V."/>
            <person name="Aury J-M."/>
            <person name="Barbe V."/>
            <person name="Couloux A."/>
            <person name="Labadie K."/>
            <person name="Pelletier E."/>
            <person name="Souciet J-L."/>
            <person name="Boekhout T."/>
            <person name="Gabaldon T."/>
            <person name="Wincker P."/>
            <person name="Dujon B."/>
        </authorList>
    </citation>
    <scope>NUCLEOTIDE SEQUENCE</scope>
    <source>
        <strain evidence="9">CBS 1993</strain>
    </source>
</reference>
<dbReference type="Pfam" id="PF08617">
    <property type="entry name" value="CGI-121"/>
    <property type="match status" value="1"/>
</dbReference>
<dbReference type="InterPro" id="IPR013926">
    <property type="entry name" value="CGI121/TPRKB"/>
</dbReference>
<proteinExistence type="inferred from homology"/>
<accession>W6MFW1</accession>
<dbReference type="PANTHER" id="PTHR15840:SF10">
    <property type="entry name" value="EKC_KEOPS COMPLEX SUBUNIT TPRKB"/>
    <property type="match status" value="1"/>
</dbReference>
<organism evidence="9 10">
    <name type="scientific">Kuraishia capsulata CBS 1993</name>
    <dbReference type="NCBI Taxonomy" id="1382522"/>
    <lineage>
        <taxon>Eukaryota</taxon>
        <taxon>Fungi</taxon>
        <taxon>Dikarya</taxon>
        <taxon>Ascomycota</taxon>
        <taxon>Saccharomycotina</taxon>
        <taxon>Pichiomycetes</taxon>
        <taxon>Pichiales</taxon>
        <taxon>Pichiaceae</taxon>
        <taxon>Kuraishia</taxon>
    </lineage>
</organism>
<gene>
    <name evidence="9" type="ORF">KUCA_T00000486001</name>
</gene>
<keyword evidence="10" id="KW-1185">Reference proteome</keyword>
<evidence type="ECO:0000256" key="6">
    <source>
        <dbReference type="ARBA" id="ARBA00023242"/>
    </source>
</evidence>
<evidence type="ECO:0000256" key="1">
    <source>
        <dbReference type="ARBA" id="ARBA00004123"/>
    </source>
</evidence>
<sequence>MADYEIFSCPQFSNKVLIILFEGVQNNAEIKSELLKGNRDYDYAFVNCDNIASQEQVYSALYKALLDDLLGQTKSKTLHSEIIFDLSPLKNIVESLNKFGISSTSTNIIALKVLSDSQIDNVATYVDNLKQRVKGSVVHFDQANLSRFTNFAQLKKNYKLTNISTEDVEELTRILVGLTQLKGT</sequence>
<comment type="function">
    <text evidence="7">Component of the EKC/KEOPS complex that is required for the formation of a threonylcarbamoyl group on adenosine at position 37 (t(6)A37) in tRNAs that read codons beginning with adenine. The complex is probably involved in the transfer of the threonylcarbamoyl moiety of threonylcarbamoyl-AMP (TC-AMP) to the N6 group of A37. CGI121 acts as an allosteric effector that regulates the t(6)A activity of the complex. The EKC/KEOPS complex also promotes both telomere uncapping and telomere elongation. The complex is required for efficient recruitment of transcriptional coactivators. CGI121 is not required for tRNA modification.</text>
</comment>
<evidence type="ECO:0000256" key="4">
    <source>
        <dbReference type="ARBA" id="ARBA00016009"/>
    </source>
</evidence>
<dbReference type="GO" id="GO:0000722">
    <property type="term" value="P:telomere maintenance via recombination"/>
    <property type="evidence" value="ECO:0007669"/>
    <property type="project" value="EnsemblFungi"/>
</dbReference>
<reference evidence="9" key="1">
    <citation type="submission" date="2013-12" db="EMBL/GenBank/DDBJ databases">
        <authorList>
            <person name="Genoscope - CEA"/>
        </authorList>
    </citation>
    <scope>NUCLEOTIDE SEQUENCE</scope>
    <source>
        <strain evidence="9">CBS 1993</strain>
    </source>
</reference>
<dbReference type="EMBL" id="HG793125">
    <property type="protein sequence ID" value="CDK24521.1"/>
    <property type="molecule type" value="Genomic_DNA"/>
</dbReference>
<evidence type="ECO:0000256" key="5">
    <source>
        <dbReference type="ARBA" id="ARBA00022694"/>
    </source>
</evidence>
<evidence type="ECO:0000256" key="7">
    <source>
        <dbReference type="ARBA" id="ARBA00025043"/>
    </source>
</evidence>
<dbReference type="RefSeq" id="XP_022456538.1">
    <property type="nucleotide sequence ID" value="XM_022605029.1"/>
</dbReference>
<evidence type="ECO:0000313" key="9">
    <source>
        <dbReference type="EMBL" id="CDK24521.1"/>
    </source>
</evidence>
<comment type="similarity">
    <text evidence="2 8">Belongs to the CGI121/TPRKB family.</text>
</comment>
<evidence type="ECO:0000256" key="8">
    <source>
        <dbReference type="RuleBase" id="RU004398"/>
    </source>
</evidence>
<dbReference type="Proteomes" id="UP000019384">
    <property type="component" value="Unassembled WGS sequence"/>
</dbReference>
<evidence type="ECO:0000313" key="10">
    <source>
        <dbReference type="Proteomes" id="UP000019384"/>
    </source>
</evidence>
<keyword evidence="6 8" id="KW-0539">Nucleus</keyword>
<evidence type="ECO:0000256" key="2">
    <source>
        <dbReference type="ARBA" id="ARBA00005546"/>
    </source>
</evidence>
<name>W6MFW1_9ASCO</name>
<dbReference type="GO" id="GO:0000408">
    <property type="term" value="C:EKC/KEOPS complex"/>
    <property type="evidence" value="ECO:0007669"/>
    <property type="project" value="EnsemblFungi"/>
</dbReference>
<comment type="subcellular location">
    <subcellularLocation>
        <location evidence="1">Nucleus</location>
    </subcellularLocation>
</comment>
<evidence type="ECO:0000256" key="3">
    <source>
        <dbReference type="ARBA" id="ARBA00015316"/>
    </source>
</evidence>
<dbReference type="STRING" id="1382522.W6MFW1"/>
<dbReference type="GO" id="GO:0000049">
    <property type="term" value="F:tRNA binding"/>
    <property type="evidence" value="ECO:0007669"/>
    <property type="project" value="EnsemblFungi"/>
</dbReference>
<dbReference type="AlphaFoldDB" id="W6MFW1"/>
<dbReference type="InterPro" id="IPR036504">
    <property type="entry name" value="CGI121/TPRKB_sf"/>
</dbReference>
<keyword evidence="5" id="KW-0819">tRNA processing</keyword>
<dbReference type="Gene3D" id="3.30.2380.10">
    <property type="entry name" value="CGI121/TPRKB"/>
    <property type="match status" value="1"/>
</dbReference>